<comment type="caution">
    <text evidence="2">The sequence shown here is derived from an EMBL/GenBank/DDBJ whole genome shotgun (WGS) entry which is preliminary data.</text>
</comment>
<organism evidence="2 3">
    <name type="scientific">Blastococcus jejuensis</name>
    <dbReference type="NCBI Taxonomy" id="351224"/>
    <lineage>
        <taxon>Bacteria</taxon>
        <taxon>Bacillati</taxon>
        <taxon>Actinomycetota</taxon>
        <taxon>Actinomycetes</taxon>
        <taxon>Geodermatophilales</taxon>
        <taxon>Geodermatophilaceae</taxon>
        <taxon>Blastococcus</taxon>
    </lineage>
</organism>
<dbReference type="EMBL" id="BAAAVV010000017">
    <property type="protein sequence ID" value="GAA3183559.1"/>
    <property type="molecule type" value="Genomic_DNA"/>
</dbReference>
<protein>
    <recommendedName>
        <fullName evidence="1">DUF1023 domain-containing protein</fullName>
    </recommendedName>
</protein>
<sequence>MTSPASLDRLRVVAAWDPVLVRGARGVLAAVAERLPAWRARLDVLGRELVAGDSWAGPAAEALAGTVEELSGLAAAVQGAFDRSQDGWDALAAATEAAQGLAARALAVAWPTTEAAALAPPGLFPEPVAEQALARAAAAGAAARAAGEALTGLTALSPRSAPRLPELLARAEVLLFPPVVPVGRPAGDVAEWWAGLPAAAQRSLVETAPGQLGSLDGVPAWARDRANRLLLDRALDDPGLPEDAGRTGRVVAARIAAEEAAGRTVQLHLLDLDGDRVVLALGDLDSADAVAVLVPGAGTTPADDLDARVGDARDLATASAAAAPAAAVAVVVWLGYRTPSTLPAVITRGAAERGGAALAAALDGLAAARTATGSPGPRTTVVAHSYGTVVVDEAADRPGRLAADAVVLLGSPGMEEDADALEATEVFDAGSAGDPVSWSGWFGLPPGFPPYGSTGLPAASWTGHSGYFDPGGPTLHALGEVVAGVREPG</sequence>
<feature type="domain" description="DUF1023" evidence="1">
    <location>
        <begin position="276"/>
        <end position="436"/>
    </location>
</feature>
<name>A0ABP6PMF7_9ACTN</name>
<dbReference type="Gene3D" id="3.40.50.1820">
    <property type="entry name" value="alpha/beta hydrolase"/>
    <property type="match status" value="1"/>
</dbReference>
<gene>
    <name evidence="2" type="ORF">GCM10010531_42230</name>
</gene>
<evidence type="ECO:0000313" key="3">
    <source>
        <dbReference type="Proteomes" id="UP001499924"/>
    </source>
</evidence>
<dbReference type="InterPro" id="IPR010427">
    <property type="entry name" value="DUF1023"/>
</dbReference>
<accession>A0ABP6PMF7</accession>
<evidence type="ECO:0000259" key="1">
    <source>
        <dbReference type="Pfam" id="PF06259"/>
    </source>
</evidence>
<dbReference type="Pfam" id="PF06259">
    <property type="entry name" value="Abhydrolase_8"/>
    <property type="match status" value="1"/>
</dbReference>
<reference evidence="3" key="1">
    <citation type="journal article" date="2019" name="Int. J. Syst. Evol. Microbiol.">
        <title>The Global Catalogue of Microorganisms (GCM) 10K type strain sequencing project: providing services to taxonomists for standard genome sequencing and annotation.</title>
        <authorList>
            <consortium name="The Broad Institute Genomics Platform"/>
            <consortium name="The Broad Institute Genome Sequencing Center for Infectious Disease"/>
            <person name="Wu L."/>
            <person name="Ma J."/>
        </authorList>
    </citation>
    <scope>NUCLEOTIDE SEQUENCE [LARGE SCALE GENOMIC DNA]</scope>
    <source>
        <strain evidence="3">JCM 15614</strain>
    </source>
</reference>
<proteinExistence type="predicted"/>
<dbReference type="Proteomes" id="UP001499924">
    <property type="component" value="Unassembled WGS sequence"/>
</dbReference>
<dbReference type="RefSeq" id="WP_344691057.1">
    <property type="nucleotide sequence ID" value="NZ_BAAAVV010000017.1"/>
</dbReference>
<dbReference type="InterPro" id="IPR029058">
    <property type="entry name" value="AB_hydrolase_fold"/>
</dbReference>
<keyword evidence="3" id="KW-1185">Reference proteome</keyword>
<evidence type="ECO:0000313" key="2">
    <source>
        <dbReference type="EMBL" id="GAA3183559.1"/>
    </source>
</evidence>